<accession>A0ABP9WHR8</accession>
<protein>
    <submittedName>
        <fullName evidence="1">D,L-glycerol 3-phosphate phosphatase</fullName>
    </submittedName>
</protein>
<keyword evidence="2" id="KW-1185">Reference proteome</keyword>
<dbReference type="InterPro" id="IPR006357">
    <property type="entry name" value="HAD-SF_hydro_IIA"/>
</dbReference>
<reference evidence="1 2" key="1">
    <citation type="submission" date="2024-02" db="EMBL/GenBank/DDBJ databases">
        <title>Lysinimicrobium sediminis NBRC 112286.</title>
        <authorList>
            <person name="Ichikawa N."/>
            <person name="Katano-Makiyama Y."/>
            <person name="Hidaka K."/>
        </authorList>
    </citation>
    <scope>NUCLEOTIDE SEQUENCE [LARGE SCALE GENOMIC DNA]</scope>
    <source>
        <strain evidence="1 2">NBRC 112286</strain>
    </source>
</reference>
<proteinExistence type="predicted"/>
<dbReference type="NCBIfam" id="TIGR01549">
    <property type="entry name" value="HAD-SF-IA-v1"/>
    <property type="match status" value="1"/>
</dbReference>
<name>A0ABP9WHR8_9MICO</name>
<dbReference type="PANTHER" id="PTHR19288:SF95">
    <property type="entry name" value="D-GLYCEROL 3-PHOSPHATE PHOSPHATASE"/>
    <property type="match status" value="1"/>
</dbReference>
<comment type="caution">
    <text evidence="1">The sequence shown here is derived from an EMBL/GenBank/DDBJ whole genome shotgun (WGS) entry which is preliminary data.</text>
</comment>
<dbReference type="Gene3D" id="3.40.50.1000">
    <property type="entry name" value="HAD superfamily/HAD-like"/>
    <property type="match status" value="2"/>
</dbReference>
<dbReference type="InterPro" id="IPR006439">
    <property type="entry name" value="HAD-SF_hydro_IA"/>
</dbReference>
<evidence type="ECO:0000313" key="1">
    <source>
        <dbReference type="EMBL" id="GAA5519352.1"/>
    </source>
</evidence>
<dbReference type="Proteomes" id="UP001426770">
    <property type="component" value="Unassembled WGS sequence"/>
</dbReference>
<dbReference type="PANTHER" id="PTHR19288">
    <property type="entry name" value="4-NITROPHENYLPHOSPHATASE-RELATED"/>
    <property type="match status" value="1"/>
</dbReference>
<dbReference type="SUPFAM" id="SSF56784">
    <property type="entry name" value="HAD-like"/>
    <property type="match status" value="1"/>
</dbReference>
<dbReference type="InterPro" id="IPR036412">
    <property type="entry name" value="HAD-like_sf"/>
</dbReference>
<dbReference type="EMBL" id="BAABRR010000008">
    <property type="protein sequence ID" value="GAA5519352.1"/>
    <property type="molecule type" value="Genomic_DNA"/>
</dbReference>
<dbReference type="Pfam" id="PF13242">
    <property type="entry name" value="Hydrolase_like"/>
    <property type="match status" value="1"/>
</dbReference>
<sequence length="336" mass="34793">MTAGLSGTTAPLQETFDVALVDLDGVAYKGAHAIPTAPPALEEARRAGMAVLFVTNNASREPETVAEHLSDLGIPCAPGEVMTAAQAGAELLADHVPAGQKVLVIGGAGLHTAVAAKGHVIVDSANDHPVAVIQGFAPDLAWKDFAEAVYAINAGARYFATNLDLTLPTERGMAPGNGSLVSVVRTATGVTPLSAGKPEPEMFHLAARKAGASRPLMIGDRLDTDLKGARAANMPGLLVLTGVSSARDAILAVPEERPAFIGADLSTLEDIHPEPQLVDHWWHVGEARARVTERHLVVDGGEPLDRIRAACAAAWAAVDAGESIDVETLPHFGVAS</sequence>
<organism evidence="1 2">
    <name type="scientific">Demequina sediminis</name>
    <dbReference type="NCBI Taxonomy" id="1930058"/>
    <lineage>
        <taxon>Bacteria</taxon>
        <taxon>Bacillati</taxon>
        <taxon>Actinomycetota</taxon>
        <taxon>Actinomycetes</taxon>
        <taxon>Micrococcales</taxon>
        <taxon>Demequinaceae</taxon>
        <taxon>Demequina</taxon>
    </lineage>
</organism>
<evidence type="ECO:0000313" key="2">
    <source>
        <dbReference type="Proteomes" id="UP001426770"/>
    </source>
</evidence>
<dbReference type="Pfam" id="PF13344">
    <property type="entry name" value="Hydrolase_6"/>
    <property type="match status" value="1"/>
</dbReference>
<dbReference type="RefSeq" id="WP_286216228.1">
    <property type="nucleotide sequence ID" value="NZ_AP027736.1"/>
</dbReference>
<dbReference type="NCBIfam" id="TIGR01460">
    <property type="entry name" value="HAD-SF-IIA"/>
    <property type="match status" value="1"/>
</dbReference>
<gene>
    <name evidence="1" type="ORF">Lsed01_01793</name>
</gene>
<dbReference type="InterPro" id="IPR023214">
    <property type="entry name" value="HAD_sf"/>
</dbReference>